<reference evidence="1" key="1">
    <citation type="submission" date="2018-05" db="EMBL/GenBank/DDBJ databases">
        <authorList>
            <person name="Lanie J.A."/>
            <person name="Ng W.-L."/>
            <person name="Kazmierczak K.M."/>
            <person name="Andrzejewski T.M."/>
            <person name="Davidsen T.M."/>
            <person name="Wayne K.J."/>
            <person name="Tettelin H."/>
            <person name="Glass J.I."/>
            <person name="Rusch D."/>
            <person name="Podicherti R."/>
            <person name="Tsui H.-C.T."/>
            <person name="Winkler M.E."/>
        </authorList>
    </citation>
    <scope>NUCLEOTIDE SEQUENCE</scope>
</reference>
<protein>
    <submittedName>
        <fullName evidence="1">Uncharacterized protein</fullName>
    </submittedName>
</protein>
<proteinExistence type="predicted"/>
<evidence type="ECO:0000313" key="1">
    <source>
        <dbReference type="EMBL" id="SVE46849.1"/>
    </source>
</evidence>
<dbReference type="AlphaFoldDB" id="A0A383DRA2"/>
<dbReference type="EMBL" id="UINC01219401">
    <property type="protein sequence ID" value="SVE46849.1"/>
    <property type="molecule type" value="Genomic_DNA"/>
</dbReference>
<sequence length="37" mass="4031">VTLLFITLMVTCRTIGLPLADDTAVTSHQEALLSTER</sequence>
<organism evidence="1">
    <name type="scientific">marine metagenome</name>
    <dbReference type="NCBI Taxonomy" id="408172"/>
    <lineage>
        <taxon>unclassified sequences</taxon>
        <taxon>metagenomes</taxon>
        <taxon>ecological metagenomes</taxon>
    </lineage>
</organism>
<gene>
    <name evidence="1" type="ORF">METZ01_LOCUS499703</name>
</gene>
<feature type="non-terminal residue" evidence="1">
    <location>
        <position position="1"/>
    </location>
</feature>
<name>A0A383DRA2_9ZZZZ</name>
<accession>A0A383DRA2</accession>